<protein>
    <submittedName>
        <fullName evidence="4">Sulfurtransferase</fullName>
    </submittedName>
</protein>
<reference evidence="4" key="1">
    <citation type="journal article" date="2020" name="mSystems">
        <title>Genome- and Community-Level Interaction Insights into Carbon Utilization and Element Cycling Functions of Hydrothermarchaeota in Hydrothermal Sediment.</title>
        <authorList>
            <person name="Zhou Z."/>
            <person name="Liu Y."/>
            <person name="Xu W."/>
            <person name="Pan J."/>
            <person name="Luo Z.H."/>
            <person name="Li M."/>
        </authorList>
    </citation>
    <scope>NUCLEOTIDE SEQUENCE [LARGE SCALE GENOMIC DNA]</scope>
    <source>
        <strain evidence="4">SpSt-418</strain>
    </source>
</reference>
<evidence type="ECO:0000256" key="1">
    <source>
        <dbReference type="ARBA" id="ARBA00022679"/>
    </source>
</evidence>
<dbReference type="CDD" id="cd01448">
    <property type="entry name" value="TST_Repeat_1"/>
    <property type="match status" value="1"/>
</dbReference>
<accession>A0A7C3KJN3</accession>
<dbReference type="PANTHER" id="PTHR11364">
    <property type="entry name" value="THIOSULFATE SULFERTANSFERASE"/>
    <property type="match status" value="1"/>
</dbReference>
<evidence type="ECO:0000256" key="2">
    <source>
        <dbReference type="ARBA" id="ARBA00022737"/>
    </source>
</evidence>
<keyword evidence="1 4" id="KW-0808">Transferase</keyword>
<proteinExistence type="predicted"/>
<dbReference type="PANTHER" id="PTHR11364:SF27">
    <property type="entry name" value="SULFURTRANSFERASE"/>
    <property type="match status" value="1"/>
</dbReference>
<feature type="domain" description="Rhodanese" evidence="3">
    <location>
        <begin position="176"/>
        <end position="279"/>
    </location>
</feature>
<dbReference type="InterPro" id="IPR001307">
    <property type="entry name" value="Thiosulphate_STrfase_CS"/>
</dbReference>
<sequence>MIEVSDLGNVGMAVSPDWLFQHLSQPQIVVIDCRFSLMQPDAGRQQYLGGHIPGAYYLDLNQDLSSSVQPHGGRHPLPDVEQLAQKLGVIGVATAPEPSFVVVYDDSRLGFAARLWWLLRYLGCDRVAVLDGGFAAWQAAGFPVSQDVPVAQPKQFTPKLRPEMVVNIDTVKASQTKAGMILVDSREAERFRGEREPIDPIAGHIPGAVNYPWQGVTDAAGKLLPASQQQERWAAIQDADEIIVYCGSGVTACVNLLSLELAGIQGAKLYAGSWSDWCSYTNNDVAKAPTPKAN</sequence>
<dbReference type="CDD" id="cd01449">
    <property type="entry name" value="TST_Repeat_2"/>
    <property type="match status" value="1"/>
</dbReference>
<dbReference type="InterPro" id="IPR001763">
    <property type="entry name" value="Rhodanese-like_dom"/>
</dbReference>
<dbReference type="GO" id="GO:0004792">
    <property type="term" value="F:thiosulfate-cyanide sulfurtransferase activity"/>
    <property type="evidence" value="ECO:0007669"/>
    <property type="project" value="InterPro"/>
</dbReference>
<dbReference type="InterPro" id="IPR036873">
    <property type="entry name" value="Rhodanese-like_dom_sf"/>
</dbReference>
<dbReference type="PROSITE" id="PS50206">
    <property type="entry name" value="RHODANESE_3"/>
    <property type="match status" value="2"/>
</dbReference>
<dbReference type="PROSITE" id="PS00380">
    <property type="entry name" value="RHODANESE_1"/>
    <property type="match status" value="1"/>
</dbReference>
<dbReference type="InterPro" id="IPR045078">
    <property type="entry name" value="TST/MPST-like"/>
</dbReference>
<dbReference type="Pfam" id="PF00581">
    <property type="entry name" value="Rhodanese"/>
    <property type="match status" value="2"/>
</dbReference>
<evidence type="ECO:0000259" key="3">
    <source>
        <dbReference type="PROSITE" id="PS50206"/>
    </source>
</evidence>
<organism evidence="4">
    <name type="scientific">Oscillatoriales cyanobacterium SpSt-418</name>
    <dbReference type="NCBI Taxonomy" id="2282169"/>
    <lineage>
        <taxon>Bacteria</taxon>
        <taxon>Bacillati</taxon>
        <taxon>Cyanobacteriota</taxon>
        <taxon>Cyanophyceae</taxon>
        <taxon>Oscillatoriophycideae</taxon>
        <taxon>Oscillatoriales</taxon>
    </lineage>
</organism>
<dbReference type="SMART" id="SM00450">
    <property type="entry name" value="RHOD"/>
    <property type="match status" value="2"/>
</dbReference>
<dbReference type="SUPFAM" id="SSF52821">
    <property type="entry name" value="Rhodanese/Cell cycle control phosphatase"/>
    <property type="match status" value="2"/>
</dbReference>
<dbReference type="Gene3D" id="3.40.250.10">
    <property type="entry name" value="Rhodanese-like domain"/>
    <property type="match status" value="2"/>
</dbReference>
<dbReference type="EMBL" id="DSRU01000338">
    <property type="protein sequence ID" value="HFN00703.1"/>
    <property type="molecule type" value="Genomic_DNA"/>
</dbReference>
<keyword evidence="2" id="KW-0677">Repeat</keyword>
<dbReference type="FunFam" id="3.40.250.10:FF:000035">
    <property type="entry name" value="Thiosulfate sulfurtransferase"/>
    <property type="match status" value="1"/>
</dbReference>
<dbReference type="AlphaFoldDB" id="A0A7C3KJN3"/>
<name>A0A7C3KJN3_9CYAN</name>
<evidence type="ECO:0000313" key="4">
    <source>
        <dbReference type="EMBL" id="HFN00703.1"/>
    </source>
</evidence>
<gene>
    <name evidence="4" type="ORF">ENR64_23710</name>
</gene>
<feature type="domain" description="Rhodanese" evidence="3">
    <location>
        <begin position="24"/>
        <end position="146"/>
    </location>
</feature>
<comment type="caution">
    <text evidence="4">The sequence shown here is derived from an EMBL/GenBank/DDBJ whole genome shotgun (WGS) entry which is preliminary data.</text>
</comment>